<dbReference type="GO" id="GO:0008270">
    <property type="term" value="F:zinc ion binding"/>
    <property type="evidence" value="ECO:0007669"/>
    <property type="project" value="UniProtKB-KW"/>
</dbReference>
<proteinExistence type="predicted"/>
<dbReference type="SUPFAM" id="SSF57845">
    <property type="entry name" value="B-box zinc-binding domain"/>
    <property type="match status" value="1"/>
</dbReference>
<evidence type="ECO:0000256" key="2">
    <source>
        <dbReference type="ARBA" id="ARBA00022833"/>
    </source>
</evidence>
<evidence type="ECO:0000313" key="7">
    <source>
        <dbReference type="Proteomes" id="UP000195012"/>
    </source>
</evidence>
<dbReference type="VEuPathDB" id="PlasmoDB:PKNH_1241900"/>
<feature type="region of interest" description="Disordered" evidence="4">
    <location>
        <begin position="852"/>
        <end position="874"/>
    </location>
</feature>
<gene>
    <name evidence="6" type="ORF">PKNOH_S110112900</name>
</gene>
<sequence>MEGMKQERGQLGGNQEEEERDDFHSVYKRVVVKNKNLNGETTLNKNFADMLEISRISDYNVVMKYEYLLKLCFFSSNVNVLNVYRLVKAESEKRFDEVAARLRSNILLSIMDTNKINDKCEHVGEYFTKNYEELKELEYVIGNTDYPLGFEKNTNGGFRVYLFKIIPNKTLLLNKNNISYMRKGEMPSNYDSVAVDRDLFYEELGSSVQKQGGEVGNELQGGGKMTGTSTSIRRGGTNYSYIYKVKYAEQVLPLFLIEFEFKCLRVDISVPICEYCYTANAIYYCHNDKVHLCNICDIKHHEKNKILKNHRRMPISESPYQFGKCAYHPNEVVESVCMKCYCSLCANCLLIGSHSKGNYRNHPIVNIKDAFILSNQKKSLSDINLENRKMRILHLLKKKHKRLAEIYSNYTSLQKRIDTLYKYIIDELKILKKKKMQYIMALKRALLCQLLTIEWTEAFFYHTKLSLNLSNFILYQKKHELAVQFLIAKKGKDSDFMKNAPHWLFQKIYVQSNLCIYEDSFFKLNFVSPKDIDEGMTNGELNRKRCVLKGSRNKLEEMYNFNEAFNDKKGYLGLYDETAFDGGANGDGNAHQPSVKYSSAQGAEVEQSPQEEANVDFSDIMEPIRTTKLSYKDIQSVVTLRKEYDHSMYHVSEEKPTNCNLLVEIFRDTREVNIHRQGRIPLKQSHICRELWRHLVNYKYINVIHILKARCSLNTLLLTHSFFNVASYYDSLEDLVKHIIKHEIYTLFNKNIDYHTKMKVTHVLDSVATLLCLRRFVLAPWVDKYIELCCAHIENEEKGVSSTKGNIRDEKNTEVRDEHTTSVHSPNEQVKGTNLISKSDLDDVVKGDKHGYDQFSTGMEKEELPTNKGNNTAVGDETLLEEDNTIMEDMNTKKDEHHMMGTRGYDDMADVCLTEDEKEELSTLKKIKEHIYVYLEMLINDLVKIPHKDLNDGVRFMFYHIHDEIDGKNKNLAMNEKKFSIHTLCLCLDIFLNSVLYPYIFYVHEENFNNQGKCTMRKDSALHQKVAVIFGQTLREISIYVFQIYNLGMYDRNLKTFINNIKDNKMLRGRATNEKMFFLDVSQKLFQWIIKNLESPRYYAPVRWNSREEVEKSYQRIVQEIVHIDQSSTKNCVNENVDYNTLFSTANFKEILSLCYSMHDVGT</sequence>
<evidence type="ECO:0000259" key="5">
    <source>
        <dbReference type="PROSITE" id="PS50119"/>
    </source>
</evidence>
<dbReference type="VEuPathDB" id="PlasmoDB:PKNOH_S110112900"/>
<dbReference type="VEuPathDB" id="PlasmoDB:PKA1H_120046700"/>
<evidence type="ECO:0000256" key="3">
    <source>
        <dbReference type="PROSITE-ProRule" id="PRU00024"/>
    </source>
</evidence>
<dbReference type="PROSITE" id="PS50119">
    <property type="entry name" value="ZF_BBOX"/>
    <property type="match status" value="2"/>
</dbReference>
<evidence type="ECO:0000256" key="1">
    <source>
        <dbReference type="ARBA" id="ARBA00022723"/>
    </source>
</evidence>
<protein>
    <recommendedName>
        <fullName evidence="5">B box-type domain-containing protein</fullName>
    </recommendedName>
</protein>
<dbReference type="InterPro" id="IPR000315">
    <property type="entry name" value="Znf_B-box"/>
</dbReference>
<dbReference type="AlphaFoldDB" id="A0A1Y3DLC7"/>
<feature type="region of interest" description="Disordered" evidence="4">
    <location>
        <begin position="1"/>
        <end position="21"/>
    </location>
</feature>
<dbReference type="OrthoDB" id="153872at2759"/>
<evidence type="ECO:0000256" key="4">
    <source>
        <dbReference type="SAM" id="MobiDB-lite"/>
    </source>
</evidence>
<feature type="region of interest" description="Disordered" evidence="4">
    <location>
        <begin position="583"/>
        <end position="612"/>
    </location>
</feature>
<dbReference type="PANTHER" id="PTHR31717">
    <property type="entry name" value="ZINC FINGER PROTEIN CONSTANS-LIKE 10"/>
    <property type="match status" value="1"/>
</dbReference>
<name>A0A1Y3DLC7_PLAKN</name>
<dbReference type="InterPro" id="IPR049808">
    <property type="entry name" value="CONSTANS-like_Bbox1"/>
</dbReference>
<reference evidence="6 7" key="1">
    <citation type="submission" date="2017-05" db="EMBL/GenBank/DDBJ databases">
        <title>PacBio assembly of a Plasmodium knowlesi genome sequence with Hi-C correction and manual annotation of the SICAvar gene family.</title>
        <authorList>
            <person name="Lapp S.A."/>
            <person name="Geraldo J.A."/>
            <person name="Chien J.-T."/>
            <person name="Ay F."/>
            <person name="Pakala S.B."/>
            <person name="Batugedara G."/>
            <person name="Humphrey J.C."/>
            <person name="Debarry J.D."/>
            <person name="Le Roch K.G."/>
            <person name="Galinski M.R."/>
            <person name="Kissinger J.C."/>
        </authorList>
    </citation>
    <scope>NUCLEOTIDE SEQUENCE [LARGE SCALE GENOMIC DNA]</scope>
    <source>
        <strain evidence="7">Malayan Strain Pk1 (A+)</strain>
    </source>
</reference>
<feature type="compositionally biased region" description="Basic and acidic residues" evidence="4">
    <location>
        <begin position="806"/>
        <end position="821"/>
    </location>
</feature>
<dbReference type="SMART" id="SM00336">
    <property type="entry name" value="BBOX"/>
    <property type="match status" value="2"/>
</dbReference>
<dbReference type="PANTHER" id="PTHR31717:SF45">
    <property type="entry name" value="ZINC FINGER PROTEIN CONSTANS-LIKE 14-RELATED"/>
    <property type="match status" value="1"/>
</dbReference>
<keyword evidence="3" id="KW-0863">Zinc-finger</keyword>
<dbReference type="Pfam" id="PF00643">
    <property type="entry name" value="zf-B_box"/>
    <property type="match status" value="1"/>
</dbReference>
<comment type="caution">
    <text evidence="6">The sequence shown here is derived from an EMBL/GenBank/DDBJ whole genome shotgun (WGS) entry which is preliminary data.</text>
</comment>
<accession>A0A1Y3DLC7</accession>
<dbReference type="eggNOG" id="KOG2177">
    <property type="taxonomic scope" value="Eukaryota"/>
</dbReference>
<dbReference type="Gene3D" id="3.30.160.60">
    <property type="entry name" value="Classic Zinc Finger"/>
    <property type="match status" value="1"/>
</dbReference>
<dbReference type="Proteomes" id="UP000195012">
    <property type="component" value="Unassembled WGS sequence"/>
</dbReference>
<evidence type="ECO:0000313" key="6">
    <source>
        <dbReference type="EMBL" id="OTN65683.1"/>
    </source>
</evidence>
<feature type="compositionally biased region" description="Polar residues" evidence="4">
    <location>
        <begin position="591"/>
        <end position="611"/>
    </location>
</feature>
<organism evidence="6 7">
    <name type="scientific">Plasmodium knowlesi</name>
    <dbReference type="NCBI Taxonomy" id="5850"/>
    <lineage>
        <taxon>Eukaryota</taxon>
        <taxon>Sar</taxon>
        <taxon>Alveolata</taxon>
        <taxon>Apicomplexa</taxon>
        <taxon>Aconoidasida</taxon>
        <taxon>Haemosporida</taxon>
        <taxon>Plasmodiidae</taxon>
        <taxon>Plasmodium</taxon>
        <taxon>Plasmodium (Plasmodium)</taxon>
    </lineage>
</organism>
<feature type="domain" description="B box-type" evidence="5">
    <location>
        <begin position="325"/>
        <end position="367"/>
    </location>
</feature>
<feature type="domain" description="B box-type" evidence="5">
    <location>
        <begin position="268"/>
        <end position="315"/>
    </location>
</feature>
<dbReference type="EMBL" id="NETL01000025">
    <property type="protein sequence ID" value="OTN65683.1"/>
    <property type="molecule type" value="Genomic_DNA"/>
</dbReference>
<dbReference type="CDD" id="cd19821">
    <property type="entry name" value="Bbox1_BBX-like"/>
    <property type="match status" value="1"/>
</dbReference>
<dbReference type="CDD" id="cd19756">
    <property type="entry name" value="Bbox2"/>
    <property type="match status" value="1"/>
</dbReference>
<keyword evidence="1" id="KW-0479">Metal-binding</keyword>
<dbReference type="OMA" id="CDIKHHE"/>
<keyword evidence="2" id="KW-0862">Zinc</keyword>
<feature type="compositionally biased region" description="Polar residues" evidence="4">
    <location>
        <begin position="822"/>
        <end position="836"/>
    </location>
</feature>
<feature type="region of interest" description="Disordered" evidence="4">
    <location>
        <begin position="802"/>
        <end position="836"/>
    </location>
</feature>